<evidence type="ECO:0000313" key="2">
    <source>
        <dbReference type="Proteomes" id="UP001318040"/>
    </source>
</evidence>
<dbReference type="Proteomes" id="UP001318040">
    <property type="component" value="Chromosome 25"/>
</dbReference>
<feature type="compositionally biased region" description="Acidic residues" evidence="1">
    <location>
        <begin position="170"/>
        <end position="200"/>
    </location>
</feature>
<dbReference type="AlphaFoldDB" id="A0AAJ7TGH2"/>
<gene>
    <name evidence="3" type="primary">LOC116945737</name>
</gene>
<dbReference type="KEGG" id="pmrn:116945737"/>
<feature type="compositionally biased region" description="Basic and acidic residues" evidence="1">
    <location>
        <begin position="227"/>
        <end position="236"/>
    </location>
</feature>
<feature type="region of interest" description="Disordered" evidence="1">
    <location>
        <begin position="64"/>
        <end position="268"/>
    </location>
</feature>
<protein>
    <submittedName>
        <fullName evidence="3">Uncharacterized protein LOC116945737</fullName>
    </submittedName>
</protein>
<feature type="compositionally biased region" description="Basic and acidic residues" evidence="1">
    <location>
        <begin position="146"/>
        <end position="156"/>
    </location>
</feature>
<feature type="region of interest" description="Disordered" evidence="1">
    <location>
        <begin position="310"/>
        <end position="419"/>
    </location>
</feature>
<feature type="compositionally biased region" description="Low complexity" evidence="1">
    <location>
        <begin position="99"/>
        <end position="108"/>
    </location>
</feature>
<evidence type="ECO:0000256" key="1">
    <source>
        <dbReference type="SAM" id="MobiDB-lite"/>
    </source>
</evidence>
<feature type="compositionally biased region" description="Gly residues" evidence="1">
    <location>
        <begin position="385"/>
        <end position="395"/>
    </location>
</feature>
<keyword evidence="2" id="KW-1185">Reference proteome</keyword>
<sequence length="439" mass="47149">MEGRAGWCGLARGCCHACPEAAERRSVEALLACSGTADEEDDEEEEEAVRTRGAWAEEVHGWRRSAPYSLLTPNSARRRGATGPSTAPARGSAATFRHGTPGRPAAARRAARESGGPGAARETWDLATEPGARLATLQQTTWGRWTGDEWKTRTVHSEGSSPRGCYPDPNEQDEEKDDEQDEEEHEEEHEEVEERGEVEELSSAVSQLHVASRAIVRDEEEDCATSTDERNEDWRGAHRGPMQESGSKASAAHDSDQGPNLPPSFSLYSVLPPVRGEARGSLANPASGLSDPWRHLDADVLRIDNCRRVESAPAGRGSGGLNHEPAGRQRWRSSQQPAAGRAAGRAARRATGSRAHERAARMRCGVGTAGRKGERTGKDVTERPGSGGGSGGDGGNAESVGNVQPEGFGTRDEHRARGRLPLVQGCKVRIPMVPHTLLL</sequence>
<feature type="compositionally biased region" description="Low complexity" evidence="1">
    <location>
        <begin position="338"/>
        <end position="353"/>
    </location>
</feature>
<accession>A0AAJ7TGH2</accession>
<proteinExistence type="predicted"/>
<name>A0AAJ7TGH2_PETMA</name>
<dbReference type="RefSeq" id="XP_032816137.1">
    <property type="nucleotide sequence ID" value="XM_032960246.1"/>
</dbReference>
<reference evidence="3" key="1">
    <citation type="submission" date="2025-08" db="UniProtKB">
        <authorList>
            <consortium name="RefSeq"/>
        </authorList>
    </citation>
    <scope>IDENTIFICATION</scope>
    <source>
        <tissue evidence="3">Sperm</tissue>
    </source>
</reference>
<feature type="compositionally biased region" description="Basic and acidic residues" evidence="1">
    <location>
        <begin position="371"/>
        <end position="382"/>
    </location>
</feature>
<evidence type="ECO:0000313" key="3">
    <source>
        <dbReference type="RefSeq" id="XP_032816137.1"/>
    </source>
</evidence>
<organism evidence="2 3">
    <name type="scientific">Petromyzon marinus</name>
    <name type="common">Sea lamprey</name>
    <dbReference type="NCBI Taxonomy" id="7757"/>
    <lineage>
        <taxon>Eukaryota</taxon>
        <taxon>Metazoa</taxon>
        <taxon>Chordata</taxon>
        <taxon>Craniata</taxon>
        <taxon>Vertebrata</taxon>
        <taxon>Cyclostomata</taxon>
        <taxon>Hyperoartia</taxon>
        <taxon>Petromyzontiformes</taxon>
        <taxon>Petromyzontidae</taxon>
        <taxon>Petromyzon</taxon>
    </lineage>
</organism>